<dbReference type="EMBL" id="WIGO01000025">
    <property type="protein sequence ID" value="KAF6837398.1"/>
    <property type="molecule type" value="Genomic_DNA"/>
</dbReference>
<evidence type="ECO:0000256" key="1">
    <source>
        <dbReference type="SAM" id="MobiDB-lite"/>
    </source>
</evidence>
<proteinExistence type="predicted"/>
<evidence type="ECO:0000313" key="3">
    <source>
        <dbReference type="Proteomes" id="UP000654918"/>
    </source>
</evidence>
<evidence type="ECO:0000313" key="2">
    <source>
        <dbReference type="EMBL" id="KAF6837398.1"/>
    </source>
</evidence>
<keyword evidence="3" id="KW-1185">Reference proteome</keyword>
<reference evidence="2" key="1">
    <citation type="journal article" date="2020" name="Phytopathology">
        <title>Genome Sequence Resources of Colletotrichum truncatum, C. plurivorum, C. musicola, and C. sojae: Four Species Pathogenic to Soybean (Glycine max).</title>
        <authorList>
            <person name="Rogerio F."/>
            <person name="Boufleur T.R."/>
            <person name="Ciampi-Guillardi M."/>
            <person name="Sukno S.A."/>
            <person name="Thon M.R."/>
            <person name="Massola Junior N.S."/>
            <person name="Baroncelli R."/>
        </authorList>
    </citation>
    <scope>NUCLEOTIDE SEQUENCE</scope>
    <source>
        <strain evidence="2">LFN00145</strain>
    </source>
</reference>
<sequence length="302" mass="33845">MHISEKRFKGQTRIHSGPLMSRPGQGILALARTRPGRESKGPESKAVRLGAMDIDCCKMHPHSTRGRSKGPRTVLGANETLLLCQAVYVYRYFKLVTDPDESVRQQSALFALTMGVGKTHIHQAIAVFLRQAHALMSSYRDLDEDDAERNVLHGGQRPACRREVDRRDKMWRLMEDPWSLGNRESTKPFLTAFRWDKLLEVAAQFHGFIPRATLFATTLTLNGAILATGTIGQRGEFVRAVHPMKHDQRGRVRSNHPHKQIGHEFSLIDDTAYPGTPATLFPRAGSFSAEGRTVMCTGIMHP</sequence>
<name>A0A8H6KUI4_9PEZI</name>
<protein>
    <submittedName>
        <fullName evidence="2">Uncharacterized protein</fullName>
    </submittedName>
</protein>
<dbReference type="AlphaFoldDB" id="A0A8H6KUI4"/>
<comment type="caution">
    <text evidence="2">The sequence shown here is derived from an EMBL/GenBank/DDBJ whole genome shotgun (WGS) entry which is preliminary data.</text>
</comment>
<dbReference type="Proteomes" id="UP000654918">
    <property type="component" value="Unassembled WGS sequence"/>
</dbReference>
<organism evidence="2 3">
    <name type="scientific">Colletotrichum plurivorum</name>
    <dbReference type="NCBI Taxonomy" id="2175906"/>
    <lineage>
        <taxon>Eukaryota</taxon>
        <taxon>Fungi</taxon>
        <taxon>Dikarya</taxon>
        <taxon>Ascomycota</taxon>
        <taxon>Pezizomycotina</taxon>
        <taxon>Sordariomycetes</taxon>
        <taxon>Hypocreomycetidae</taxon>
        <taxon>Glomerellales</taxon>
        <taxon>Glomerellaceae</taxon>
        <taxon>Colletotrichum</taxon>
        <taxon>Colletotrichum orchidearum species complex</taxon>
    </lineage>
</organism>
<accession>A0A8H6KUI4</accession>
<gene>
    <name evidence="2" type="ORF">CPLU01_03022</name>
</gene>
<feature type="region of interest" description="Disordered" evidence="1">
    <location>
        <begin position="1"/>
        <end position="25"/>
    </location>
</feature>